<comment type="caution">
    <text evidence="1">The sequence shown here is derived from an EMBL/GenBank/DDBJ whole genome shotgun (WGS) entry which is preliminary data.</text>
</comment>
<evidence type="ECO:0000313" key="1">
    <source>
        <dbReference type="EMBL" id="KAK7491859.1"/>
    </source>
</evidence>
<gene>
    <name evidence="1" type="ORF">BaRGS_00016878</name>
</gene>
<dbReference type="AlphaFoldDB" id="A0ABD0KYG7"/>
<accession>A0ABD0KYG7</accession>
<keyword evidence="2" id="KW-1185">Reference proteome</keyword>
<evidence type="ECO:0000313" key="2">
    <source>
        <dbReference type="Proteomes" id="UP001519460"/>
    </source>
</evidence>
<name>A0ABD0KYG7_9CAEN</name>
<reference evidence="1 2" key="1">
    <citation type="journal article" date="2023" name="Sci. Data">
        <title>Genome assembly of the Korean intertidal mud-creeper Batillaria attramentaria.</title>
        <authorList>
            <person name="Patra A.K."/>
            <person name="Ho P.T."/>
            <person name="Jun S."/>
            <person name="Lee S.J."/>
            <person name="Kim Y."/>
            <person name="Won Y.J."/>
        </authorList>
    </citation>
    <scope>NUCLEOTIDE SEQUENCE [LARGE SCALE GENOMIC DNA]</scope>
    <source>
        <strain evidence="1">Wonlab-2016</strain>
    </source>
</reference>
<dbReference type="Proteomes" id="UP001519460">
    <property type="component" value="Unassembled WGS sequence"/>
</dbReference>
<organism evidence="1 2">
    <name type="scientific">Batillaria attramentaria</name>
    <dbReference type="NCBI Taxonomy" id="370345"/>
    <lineage>
        <taxon>Eukaryota</taxon>
        <taxon>Metazoa</taxon>
        <taxon>Spiralia</taxon>
        <taxon>Lophotrochozoa</taxon>
        <taxon>Mollusca</taxon>
        <taxon>Gastropoda</taxon>
        <taxon>Caenogastropoda</taxon>
        <taxon>Sorbeoconcha</taxon>
        <taxon>Cerithioidea</taxon>
        <taxon>Batillariidae</taxon>
        <taxon>Batillaria</taxon>
    </lineage>
</organism>
<protein>
    <submittedName>
        <fullName evidence="1">Uncharacterized protein</fullName>
    </submittedName>
</protein>
<dbReference type="EMBL" id="JACVVK020000109">
    <property type="protein sequence ID" value="KAK7491859.1"/>
    <property type="molecule type" value="Genomic_DNA"/>
</dbReference>
<feature type="non-terminal residue" evidence="1">
    <location>
        <position position="1"/>
    </location>
</feature>
<proteinExistence type="predicted"/>
<sequence length="169" mass="19152">FQTSCRAATADVEPSLRGRSIINRFRLAPYGWRDLPPRIRSRSAVSANRQKPRPVLVRFTSRRSKAAVMQKRRMLKDNDRYKSTFINDDLTPMRSKLLSACKDVEGVAYARSTHDGRILCTFKNPPGHTGPPKTQLVETPDDLFHLGVSHVNYSDFGLDPYGVKPNHSQ</sequence>